<dbReference type="eggNOG" id="arCOG00328">
    <property type="taxonomic scope" value="Archaea"/>
</dbReference>
<evidence type="ECO:0000259" key="8">
    <source>
        <dbReference type="Pfam" id="PF00136"/>
    </source>
</evidence>
<dbReference type="InterPro" id="IPR006133">
    <property type="entry name" value="DNA-dir_DNA_pol_B_exonuc"/>
</dbReference>
<dbReference type="GO" id="GO:0000166">
    <property type="term" value="F:nucleotide binding"/>
    <property type="evidence" value="ECO:0007669"/>
    <property type="project" value="InterPro"/>
</dbReference>
<dbReference type="Pfam" id="PF00136">
    <property type="entry name" value="DNA_pol_B"/>
    <property type="match status" value="1"/>
</dbReference>
<dbReference type="Gene3D" id="3.90.1600.10">
    <property type="entry name" value="Palm domain of DNA polymerase"/>
    <property type="match status" value="1"/>
</dbReference>
<keyword evidence="10" id="KW-0269">Exonuclease</keyword>
<reference evidence="10 11" key="2">
    <citation type="journal article" date="2014" name="Int. J. Syst. Evol. Microbiol.">
        <title>Methanobacterium paludis sp. nov. and a novel strain of Methanobacterium lacus isolated from northern peatlands.</title>
        <authorList>
            <person name="Cadillo-Quiroz H."/>
            <person name="Brauer S.L."/>
            <person name="Goodson N."/>
            <person name="Yavitt J.B."/>
            <person name="Zinder S.H."/>
        </authorList>
    </citation>
    <scope>NUCLEOTIDE SEQUENCE [LARGE SCALE GENOMIC DNA]</scope>
    <source>
        <strain evidence="10 11">AL-21</strain>
    </source>
</reference>
<dbReference type="OrthoDB" id="70467at2157"/>
<dbReference type="HOGENOM" id="CLU_000203_6_0_2"/>
<keyword evidence="3 7" id="KW-0548">Nucleotidyltransferase</keyword>
<keyword evidence="5 7" id="KW-0238">DNA-binding</keyword>
<dbReference type="GO" id="GO:0003887">
    <property type="term" value="F:DNA-directed DNA polymerase activity"/>
    <property type="evidence" value="ECO:0007669"/>
    <property type="project" value="UniProtKB-KW"/>
</dbReference>
<dbReference type="AlphaFoldDB" id="F0T8X5"/>
<keyword evidence="11" id="KW-1185">Reference proteome</keyword>
<comment type="similarity">
    <text evidence="1 7">Belongs to the DNA polymerase type-B family.</text>
</comment>
<dbReference type="Pfam" id="PF03104">
    <property type="entry name" value="DNA_pol_B_exo1"/>
    <property type="match status" value="1"/>
</dbReference>
<organism evidence="10 11">
    <name type="scientific">Methanobacterium lacus (strain AL-21)</name>
    <dbReference type="NCBI Taxonomy" id="877455"/>
    <lineage>
        <taxon>Archaea</taxon>
        <taxon>Methanobacteriati</taxon>
        <taxon>Methanobacteriota</taxon>
        <taxon>Methanomada group</taxon>
        <taxon>Methanobacteria</taxon>
        <taxon>Methanobacteriales</taxon>
        <taxon>Methanobacteriaceae</taxon>
        <taxon>Methanobacterium</taxon>
    </lineage>
</organism>
<dbReference type="RefSeq" id="WP_013645154.1">
    <property type="nucleotide sequence ID" value="NC_015216.1"/>
</dbReference>
<evidence type="ECO:0000256" key="2">
    <source>
        <dbReference type="ARBA" id="ARBA00022679"/>
    </source>
</evidence>
<protein>
    <recommendedName>
        <fullName evidence="7">DNA polymerase</fullName>
        <ecNumber evidence="7">2.7.7.7</ecNumber>
    </recommendedName>
</protein>
<dbReference type="SMART" id="SM00486">
    <property type="entry name" value="POLBc"/>
    <property type="match status" value="1"/>
</dbReference>
<evidence type="ECO:0000256" key="5">
    <source>
        <dbReference type="ARBA" id="ARBA00023125"/>
    </source>
</evidence>
<dbReference type="GeneID" id="10278032"/>
<dbReference type="PANTHER" id="PTHR10322:SF23">
    <property type="entry name" value="DNA POLYMERASE DELTA CATALYTIC SUBUNIT"/>
    <property type="match status" value="1"/>
</dbReference>
<dbReference type="InterPro" id="IPR043502">
    <property type="entry name" value="DNA/RNA_pol_sf"/>
</dbReference>
<dbReference type="SUPFAM" id="SSF56672">
    <property type="entry name" value="DNA/RNA polymerases"/>
    <property type="match status" value="1"/>
</dbReference>
<dbReference type="SUPFAM" id="SSF53098">
    <property type="entry name" value="Ribonuclease H-like"/>
    <property type="match status" value="1"/>
</dbReference>
<dbReference type="EMBL" id="CP002551">
    <property type="protein sequence ID" value="ADZ09803.1"/>
    <property type="molecule type" value="Genomic_DNA"/>
</dbReference>
<dbReference type="Gene3D" id="3.30.420.10">
    <property type="entry name" value="Ribonuclease H-like superfamily/Ribonuclease H"/>
    <property type="match status" value="1"/>
</dbReference>
<dbReference type="InterPro" id="IPR050240">
    <property type="entry name" value="DNA_pol_type-B"/>
</dbReference>
<sequence>METKKFVLLDIDYITQNGAAVIRLFGRQIGENNKTITAHHKTFKPYIYIHTDNILLCKKELSTLNLSNIETVTKEDNGKTRDFLKLTLKHPHDTHKLKKELKNLKSVDEIREYDIPFYRRYLIDNDLHPMNMVEVRGKTMKTLDNGRCIFEIQEEPTDMGLYPEKLKILSFNIEAATAYGTPNIEKDPIIMINFSSNHGLQRIITTKESSQKFVETVSTEEELIQRFIETVNSEDPDILLGYNSDRYDFPYLTGRAEKLKVPLKLGVDGSKLKIRNNGRRNAATIRGRVHIDLYSNLRRHLPLEHHTIKRVYKELFGADKGDIPDHEVYTSFHEGGKRLETLFKYALADVEAVTKIGEKMLPLSIELTRIVGQPLFDVSRMGSGKQVEWYLIRKAYHSGKIALNKFGNYLRDVVGGYVEEPVQGLQKNIHYFDFRSLYPSIIVAKNISPDTLTENPNSHVTPEFGYKFKKNPQGFIPSVVVELLENRRKVKKIMAQTTDPRELQILNFRQEAFKRLTNTIYGLYNHSTFRWYSIECSEAITAWGRDFLQKTMEKSREHGFKPLYADTDGFYAVLDEKLE</sequence>
<dbReference type="GO" id="GO:0004527">
    <property type="term" value="F:exonuclease activity"/>
    <property type="evidence" value="ECO:0007669"/>
    <property type="project" value="UniProtKB-KW"/>
</dbReference>
<evidence type="ECO:0000256" key="3">
    <source>
        <dbReference type="ARBA" id="ARBA00022695"/>
    </source>
</evidence>
<dbReference type="PROSITE" id="PS00116">
    <property type="entry name" value="DNA_POLYMERASE_B"/>
    <property type="match status" value="1"/>
</dbReference>
<name>F0T8X5_METLA</name>
<dbReference type="InterPro" id="IPR023211">
    <property type="entry name" value="DNA_pol_palm_dom_sf"/>
</dbReference>
<dbReference type="PANTHER" id="PTHR10322">
    <property type="entry name" value="DNA POLYMERASE CATALYTIC SUBUNIT"/>
    <property type="match status" value="1"/>
</dbReference>
<evidence type="ECO:0000313" key="10">
    <source>
        <dbReference type="EMBL" id="ADZ09803.1"/>
    </source>
</evidence>
<keyword evidence="4 7" id="KW-0239">DNA-directed DNA polymerase</keyword>
<dbReference type="InterPro" id="IPR006134">
    <property type="entry name" value="DNA-dir_DNA_pol_B_multi_dom"/>
</dbReference>
<dbReference type="PRINTS" id="PR00106">
    <property type="entry name" value="DNAPOLB"/>
</dbReference>
<dbReference type="InterPro" id="IPR036397">
    <property type="entry name" value="RNaseH_sf"/>
</dbReference>
<dbReference type="GO" id="GO:0006261">
    <property type="term" value="P:DNA-templated DNA replication"/>
    <property type="evidence" value="ECO:0007669"/>
    <property type="project" value="TreeGrafter"/>
</dbReference>
<reference evidence="11" key="1">
    <citation type="submission" date="2011-02" db="EMBL/GenBank/DDBJ databases">
        <title>Complete sequence of Methanobacterium sp. AL-21.</title>
        <authorList>
            <consortium name="US DOE Joint Genome Institute"/>
            <person name="Lucas S."/>
            <person name="Copeland A."/>
            <person name="Lapidus A."/>
            <person name="Cheng J.-F."/>
            <person name="Goodwin L."/>
            <person name="Pitluck S."/>
            <person name="Chertkov O."/>
            <person name="Detter J.C."/>
            <person name="Han C."/>
            <person name="Tapia R."/>
            <person name="Land M."/>
            <person name="Hauser L."/>
            <person name="Kyrpides N."/>
            <person name="Ivanova N."/>
            <person name="Mikhailova N."/>
            <person name="Pagani I."/>
            <person name="Cadillo-Quiroz H."/>
            <person name="Imachi H."/>
            <person name="Zinder S."/>
            <person name="Liu W."/>
            <person name="Woyke T."/>
        </authorList>
    </citation>
    <scope>NUCLEOTIDE SEQUENCE [LARGE SCALE GENOMIC DNA]</scope>
    <source>
        <strain evidence="11">AL-21</strain>
    </source>
</reference>
<evidence type="ECO:0000256" key="6">
    <source>
        <dbReference type="ARBA" id="ARBA00049244"/>
    </source>
</evidence>
<comment type="catalytic activity">
    <reaction evidence="6 7">
        <text>DNA(n) + a 2'-deoxyribonucleoside 5'-triphosphate = DNA(n+1) + diphosphate</text>
        <dbReference type="Rhea" id="RHEA:22508"/>
        <dbReference type="Rhea" id="RHEA-COMP:17339"/>
        <dbReference type="Rhea" id="RHEA-COMP:17340"/>
        <dbReference type="ChEBI" id="CHEBI:33019"/>
        <dbReference type="ChEBI" id="CHEBI:61560"/>
        <dbReference type="ChEBI" id="CHEBI:173112"/>
        <dbReference type="EC" id="2.7.7.7"/>
    </reaction>
</comment>
<keyword evidence="7" id="KW-0235">DNA replication</keyword>
<dbReference type="InterPro" id="IPR012337">
    <property type="entry name" value="RNaseH-like_sf"/>
</dbReference>
<feature type="domain" description="DNA-directed DNA polymerase family B multifunctional" evidence="8">
    <location>
        <begin position="382"/>
        <end position="553"/>
    </location>
</feature>
<evidence type="ECO:0000256" key="4">
    <source>
        <dbReference type="ARBA" id="ARBA00022932"/>
    </source>
</evidence>
<evidence type="ECO:0000256" key="1">
    <source>
        <dbReference type="ARBA" id="ARBA00005755"/>
    </source>
</evidence>
<evidence type="ECO:0000259" key="9">
    <source>
        <dbReference type="Pfam" id="PF03104"/>
    </source>
</evidence>
<dbReference type="EC" id="2.7.7.7" evidence="7"/>
<dbReference type="InterPro" id="IPR006172">
    <property type="entry name" value="DNA-dir_DNA_pol_B"/>
</dbReference>
<dbReference type="GO" id="GO:0003677">
    <property type="term" value="F:DNA binding"/>
    <property type="evidence" value="ECO:0007669"/>
    <property type="project" value="UniProtKB-KW"/>
</dbReference>
<keyword evidence="10" id="KW-0540">Nuclease</keyword>
<dbReference type="Gene3D" id="3.30.342.10">
    <property type="entry name" value="DNA Polymerase, chain B, domain 1"/>
    <property type="match status" value="1"/>
</dbReference>
<feature type="domain" description="DNA-directed DNA polymerase family B exonuclease" evidence="9">
    <location>
        <begin position="110"/>
        <end position="309"/>
    </location>
</feature>
<keyword evidence="10" id="KW-0378">Hydrolase</keyword>
<proteinExistence type="inferred from homology"/>
<dbReference type="InterPro" id="IPR017964">
    <property type="entry name" value="DNA-dir_DNA_pol_B_CS"/>
</dbReference>
<evidence type="ECO:0000313" key="11">
    <source>
        <dbReference type="Proteomes" id="UP000007490"/>
    </source>
</evidence>
<dbReference type="Gene3D" id="1.10.287.690">
    <property type="entry name" value="Helix hairpin bin"/>
    <property type="match status" value="1"/>
</dbReference>
<accession>F0T8X5</accession>
<dbReference type="STRING" id="877455.Metbo_1576"/>
<dbReference type="Proteomes" id="UP000007490">
    <property type="component" value="Chromosome"/>
</dbReference>
<dbReference type="KEGG" id="mel:Metbo_1576"/>
<gene>
    <name evidence="10" type="ordered locus">Metbo_1576</name>
</gene>
<keyword evidence="2 7" id="KW-0808">Transferase</keyword>
<evidence type="ECO:0000256" key="7">
    <source>
        <dbReference type="RuleBase" id="RU000442"/>
    </source>
</evidence>